<evidence type="ECO:0000259" key="1">
    <source>
        <dbReference type="Pfam" id="PF19029"/>
    </source>
</evidence>
<dbReference type="KEGG" id="gfu:KM031_08390"/>
<evidence type="ECO:0000313" key="2">
    <source>
        <dbReference type="EMBL" id="QWK88913.1"/>
    </source>
</evidence>
<dbReference type="PANTHER" id="PTHR35893:SF3">
    <property type="entry name" value="INNER MEMBRANE PROTEIN"/>
    <property type="match status" value="1"/>
</dbReference>
<organism evidence="2 3">
    <name type="scientific">Gemmobacter fulvus</name>
    <dbReference type="NCBI Taxonomy" id="2840474"/>
    <lineage>
        <taxon>Bacteria</taxon>
        <taxon>Pseudomonadati</taxon>
        <taxon>Pseudomonadota</taxon>
        <taxon>Alphaproteobacteria</taxon>
        <taxon>Rhodobacterales</taxon>
        <taxon>Paracoccaceae</taxon>
        <taxon>Gemmobacter</taxon>
    </lineage>
</organism>
<dbReference type="Proteomes" id="UP000679352">
    <property type="component" value="Chromosome"/>
</dbReference>
<protein>
    <submittedName>
        <fullName evidence="2">DUF883 family protein</fullName>
    </submittedName>
</protein>
<dbReference type="InterPro" id="IPR010279">
    <property type="entry name" value="YqjD/ElaB"/>
</dbReference>
<dbReference type="RefSeq" id="WP_215506308.1">
    <property type="nucleotide sequence ID" value="NZ_CP076361.1"/>
</dbReference>
<accession>A0A975S0H3</accession>
<dbReference type="GO" id="GO:0043022">
    <property type="term" value="F:ribosome binding"/>
    <property type="evidence" value="ECO:0007669"/>
    <property type="project" value="InterPro"/>
</dbReference>
<dbReference type="InterPro" id="IPR043605">
    <property type="entry name" value="DUF883_C"/>
</dbReference>
<name>A0A975S0H3_9RHOB</name>
<sequence>MARSPAEKAAETVKDAAAAAQDSLAGSEAERLHGQIADLQKDLARIVQSLADLGANQGATIADTVKAEAQRIYAQGEAMAGRAEDGVEEARAYVQANPLKSLGIAAGLGLLFGLLLGRR</sequence>
<proteinExistence type="predicted"/>
<feature type="domain" description="DUF883" evidence="1">
    <location>
        <begin position="90"/>
        <end position="119"/>
    </location>
</feature>
<keyword evidence="3" id="KW-1185">Reference proteome</keyword>
<evidence type="ECO:0000313" key="3">
    <source>
        <dbReference type="Proteomes" id="UP000679352"/>
    </source>
</evidence>
<dbReference type="Pfam" id="PF19029">
    <property type="entry name" value="DUF883_C"/>
    <property type="match status" value="1"/>
</dbReference>
<dbReference type="EMBL" id="CP076361">
    <property type="protein sequence ID" value="QWK88913.1"/>
    <property type="molecule type" value="Genomic_DNA"/>
</dbReference>
<gene>
    <name evidence="2" type="ORF">KM031_08390</name>
</gene>
<reference evidence="2" key="1">
    <citation type="submission" date="2021-06" db="EMBL/GenBank/DDBJ databases">
        <title>Direct submission.</title>
        <authorList>
            <person name="Lee C.-S."/>
            <person name="Jin L."/>
        </authorList>
    </citation>
    <scope>NUCLEOTIDE SEQUENCE</scope>
    <source>
        <strain evidence="2">Con5</strain>
    </source>
</reference>
<dbReference type="PANTHER" id="PTHR35893">
    <property type="entry name" value="INNER MEMBRANE PROTEIN-RELATED"/>
    <property type="match status" value="1"/>
</dbReference>
<dbReference type="AlphaFoldDB" id="A0A975S0H3"/>